<dbReference type="Proteomes" id="UP000463951">
    <property type="component" value="Chromosome"/>
</dbReference>
<dbReference type="EMBL" id="AP019620">
    <property type="protein sequence ID" value="BBJ38263.1"/>
    <property type="molecule type" value="Genomic_DNA"/>
</dbReference>
<feature type="region of interest" description="Disordered" evidence="1">
    <location>
        <begin position="93"/>
        <end position="132"/>
    </location>
</feature>
<feature type="region of interest" description="Disordered" evidence="1">
    <location>
        <begin position="217"/>
        <end position="243"/>
    </location>
</feature>
<dbReference type="AlphaFoldDB" id="A0A499UBN1"/>
<gene>
    <name evidence="2" type="ORF">SSPO_009810</name>
</gene>
<accession>A0A499UBN1</accession>
<organism evidence="2 3">
    <name type="scientific">Streptomyces antimycoticus</name>
    <dbReference type="NCBI Taxonomy" id="68175"/>
    <lineage>
        <taxon>Bacteria</taxon>
        <taxon>Bacillati</taxon>
        <taxon>Actinomycetota</taxon>
        <taxon>Actinomycetes</taxon>
        <taxon>Kitasatosporales</taxon>
        <taxon>Streptomycetaceae</taxon>
        <taxon>Streptomyces</taxon>
        <taxon>Streptomyces violaceusniger group</taxon>
    </lineage>
</organism>
<name>A0A499UBN1_9ACTN</name>
<proteinExistence type="predicted"/>
<evidence type="ECO:0000313" key="3">
    <source>
        <dbReference type="Proteomes" id="UP000463951"/>
    </source>
</evidence>
<evidence type="ECO:0000313" key="2">
    <source>
        <dbReference type="EMBL" id="BBJ38263.1"/>
    </source>
</evidence>
<sequence length="243" mass="25414">MCLGRGTPRTPPVRYGIPGKALRNARRLQLCTGSRSTASPNTFATTAPGFPVPTGGGDGLVPAFAHEPQMARPVQAPQGQARVGRDRLDAVGEPVQRGRGGHARRAAVDGGGVQPTDGRRAGGQPGPGADVQHRASRAHAQKPVGEGQAVLAEVHPAAGGPVMVVGHGQQAPEHGEVVILRPMRSGLLGVVRVGEQPQCVECRGEFRWRRGCGRAQVQQVEQRGRRRRPPAAGRPSAAKVFSG</sequence>
<protein>
    <submittedName>
        <fullName evidence="2">Uncharacterized protein</fullName>
    </submittedName>
</protein>
<reference evidence="2 3" key="1">
    <citation type="journal article" date="2020" name="Int. J. Syst. Evol. Microbiol.">
        <title>Reclassification of Streptomyces castelarensis and Streptomyces sporoclivatus as later heterotypic synonyms of Streptomyces antimycoticus.</title>
        <authorList>
            <person name="Komaki H."/>
            <person name="Tamura T."/>
        </authorList>
    </citation>
    <scope>NUCLEOTIDE SEQUENCE [LARGE SCALE GENOMIC DNA]</scope>
    <source>
        <strain evidence="2 3">NBRC 100767</strain>
    </source>
</reference>
<evidence type="ECO:0000256" key="1">
    <source>
        <dbReference type="SAM" id="MobiDB-lite"/>
    </source>
</evidence>